<accession>A0A1S4EWL4</accession>
<dbReference type="VEuPathDB" id="VectorBase:AAEL000699"/>
<feature type="compositionally biased region" description="Polar residues" evidence="1">
    <location>
        <begin position="330"/>
        <end position="346"/>
    </location>
</feature>
<feature type="compositionally biased region" description="Basic and acidic residues" evidence="1">
    <location>
        <begin position="252"/>
        <end position="264"/>
    </location>
</feature>
<dbReference type="FunCoup" id="A0A1S4EWL4">
    <property type="interactions" value="2015"/>
</dbReference>
<dbReference type="InParanoid" id="A0A1S4EWL4"/>
<reference evidence="2" key="2">
    <citation type="submission" date="2020-05" db="UniProtKB">
        <authorList>
            <consortium name="EnsemblMetazoa"/>
        </authorList>
    </citation>
    <scope>IDENTIFICATION</scope>
    <source>
        <strain evidence="2">LVP_AGWG</strain>
    </source>
</reference>
<dbReference type="GO" id="GO:0005634">
    <property type="term" value="C:nucleus"/>
    <property type="evidence" value="ECO:0007669"/>
    <property type="project" value="TreeGrafter"/>
</dbReference>
<feature type="compositionally biased region" description="Basic residues" evidence="1">
    <location>
        <begin position="397"/>
        <end position="407"/>
    </location>
</feature>
<dbReference type="PANTHER" id="PTHR13309">
    <property type="entry name" value="NUCLEAR FRAGILE X MENTAL RETARDATION PROTEIN INTERACTING PROTEIN 1"/>
    <property type="match status" value="1"/>
</dbReference>
<feature type="compositionally biased region" description="Basic and acidic residues" evidence="1">
    <location>
        <begin position="171"/>
        <end position="193"/>
    </location>
</feature>
<feature type="compositionally biased region" description="Basic and acidic residues" evidence="1">
    <location>
        <begin position="279"/>
        <end position="291"/>
    </location>
</feature>
<dbReference type="PROSITE" id="PS00028">
    <property type="entry name" value="ZINC_FINGER_C2H2_1"/>
    <property type="match status" value="1"/>
</dbReference>
<feature type="compositionally biased region" description="Acidic residues" evidence="1">
    <location>
        <begin position="303"/>
        <end position="317"/>
    </location>
</feature>
<dbReference type="OrthoDB" id="273070at2759"/>
<sequence>MADSSSTVSSFRLPAPSFGAATKKSIDSFTKLRNPHFSTPSGMLLPREKQPPPMYGPRGATVPPWLVRKGHHQHQYGSSKGEGNYQQPRFRGPPRGHFNSGFDKDVIPELLEVNWNLWCEGCDVNCRTEAELERHKKEHQACQVEGCKYVGHPRVMKRHWRLAHDEQKLQEKAQMETKQTPEDIEKWRQERRMRYPSKANVLRRMQEQEERFKRGERIEEDKTRFPNKKQWEPSKDKGRSFNTTRRSRQRVRKAEQAPEAAEKESDSDEDVQSRIRFKGTSELKDYKEKQKNSLSLLCAYGSDSEESSEQESGDESVEVDKETESPVQELETSISTETVASTNSYLSEGEIPDSESDQEEVVAVEEIQHQEQNTTPATEDPTAKVDQTNTETDATKTKKRNRTHKRRNDVSQDGAPTQSTSSKNPRLDKPILNYAKLRHARQNTLLEKLLEPEIRHERNVLLQCVRFVVQNSFFGIGQPKESASHQLEETQD</sequence>
<gene>
    <name evidence="2" type="primary">5565909</name>
</gene>
<dbReference type="InterPro" id="IPR019496">
    <property type="entry name" value="NUFIP1_cons_dom"/>
</dbReference>
<proteinExistence type="predicted"/>
<reference evidence="2 3" key="1">
    <citation type="submission" date="2017-06" db="EMBL/GenBank/DDBJ databases">
        <title>Aedes aegypti genome working group (AGWG) sequencing and assembly.</title>
        <authorList>
            <consortium name="Aedes aegypti Genome Working Group (AGWG)"/>
            <person name="Matthews B.J."/>
        </authorList>
    </citation>
    <scope>NUCLEOTIDE SEQUENCE [LARGE SCALE GENOMIC DNA]</scope>
    <source>
        <strain evidence="2 3">LVP_AGWG</strain>
    </source>
</reference>
<feature type="compositionally biased region" description="Polar residues" evidence="1">
    <location>
        <begin position="414"/>
        <end position="424"/>
    </location>
</feature>
<feature type="region of interest" description="Disordered" evidence="1">
    <location>
        <begin position="171"/>
        <end position="429"/>
    </location>
</feature>
<dbReference type="InterPro" id="IPR013087">
    <property type="entry name" value="Znf_C2H2_type"/>
</dbReference>
<feature type="compositionally biased region" description="Basic and acidic residues" evidence="1">
    <location>
        <begin position="204"/>
        <end position="239"/>
    </location>
</feature>
<dbReference type="AlphaFoldDB" id="A0A1S4EWL4"/>
<dbReference type="GO" id="GO:0003723">
    <property type="term" value="F:RNA binding"/>
    <property type="evidence" value="ECO:0007669"/>
    <property type="project" value="InterPro"/>
</dbReference>
<evidence type="ECO:0000313" key="2">
    <source>
        <dbReference type="EnsemblMetazoa" id="AAEL000699-PA"/>
    </source>
</evidence>
<dbReference type="Proteomes" id="UP000008820">
    <property type="component" value="Chromosome 2"/>
</dbReference>
<keyword evidence="3" id="KW-1185">Reference proteome</keyword>
<organism evidence="2 3">
    <name type="scientific">Aedes aegypti</name>
    <name type="common">Yellowfever mosquito</name>
    <name type="synonym">Culex aegypti</name>
    <dbReference type="NCBI Taxonomy" id="7159"/>
    <lineage>
        <taxon>Eukaryota</taxon>
        <taxon>Metazoa</taxon>
        <taxon>Ecdysozoa</taxon>
        <taxon>Arthropoda</taxon>
        <taxon>Hexapoda</taxon>
        <taxon>Insecta</taxon>
        <taxon>Pterygota</taxon>
        <taxon>Neoptera</taxon>
        <taxon>Endopterygota</taxon>
        <taxon>Diptera</taxon>
        <taxon>Nematocera</taxon>
        <taxon>Culicoidea</taxon>
        <taxon>Culicidae</taxon>
        <taxon>Culicinae</taxon>
        <taxon>Aedini</taxon>
        <taxon>Aedes</taxon>
        <taxon>Stegomyia</taxon>
    </lineage>
</organism>
<dbReference type="EnsemblMetazoa" id="AAEL000699-RA">
    <property type="protein sequence ID" value="AAEL000699-PA"/>
    <property type="gene ID" value="AAEL000699"/>
</dbReference>
<name>A0A1S4EWL4_AEDAE</name>
<dbReference type="PANTHER" id="PTHR13309:SF0">
    <property type="entry name" value="FMR1-INTERACTING PROTEIN NUFIP1"/>
    <property type="match status" value="1"/>
</dbReference>
<dbReference type="Pfam" id="PF10453">
    <property type="entry name" value="NUFIP1"/>
    <property type="match status" value="1"/>
</dbReference>
<protein>
    <submittedName>
        <fullName evidence="2">Uncharacterized protein</fullName>
    </submittedName>
</protein>
<dbReference type="GO" id="GO:0000492">
    <property type="term" value="P:box C/D snoRNP assembly"/>
    <property type="evidence" value="ECO:0007669"/>
    <property type="project" value="TreeGrafter"/>
</dbReference>
<evidence type="ECO:0000256" key="1">
    <source>
        <dbReference type="SAM" id="MobiDB-lite"/>
    </source>
</evidence>
<feature type="compositionally biased region" description="Acidic residues" evidence="1">
    <location>
        <begin position="350"/>
        <end position="363"/>
    </location>
</feature>
<dbReference type="InterPro" id="IPR039136">
    <property type="entry name" value="NUFIP1-like"/>
</dbReference>
<evidence type="ECO:0000313" key="3">
    <source>
        <dbReference type="Proteomes" id="UP000008820"/>
    </source>
</evidence>